<dbReference type="PANTHER" id="PTHR33223">
    <property type="entry name" value="CCHC-TYPE DOMAIN-CONTAINING PROTEIN"/>
    <property type="match status" value="1"/>
</dbReference>
<evidence type="ECO:0000313" key="3">
    <source>
        <dbReference type="Proteomes" id="UP000554482"/>
    </source>
</evidence>
<evidence type="ECO:0000313" key="2">
    <source>
        <dbReference type="EMBL" id="KAF5188489.1"/>
    </source>
</evidence>
<dbReference type="PANTHER" id="PTHR33223:SF6">
    <property type="entry name" value="CCHC-TYPE DOMAIN-CONTAINING PROTEIN"/>
    <property type="match status" value="1"/>
</dbReference>
<dbReference type="EMBL" id="JABWDY010026693">
    <property type="protein sequence ID" value="KAF5188489.1"/>
    <property type="molecule type" value="Genomic_DNA"/>
</dbReference>
<name>A0A7J6VTT1_THATH</name>
<comment type="caution">
    <text evidence="2">The sequence shown here is derived from an EMBL/GenBank/DDBJ whole genome shotgun (WGS) entry which is preliminary data.</text>
</comment>
<feature type="domain" description="Ty3 transposon capsid-like protein" evidence="1">
    <location>
        <begin position="155"/>
        <end position="293"/>
    </location>
</feature>
<keyword evidence="3" id="KW-1185">Reference proteome</keyword>
<dbReference type="OrthoDB" id="1738534at2759"/>
<gene>
    <name evidence="2" type="ORF">FRX31_021924</name>
</gene>
<reference evidence="2 3" key="1">
    <citation type="submission" date="2020-06" db="EMBL/GenBank/DDBJ databases">
        <title>Transcriptomic and genomic resources for Thalictrum thalictroides and T. hernandezii: Facilitating candidate gene discovery in an emerging model plant lineage.</title>
        <authorList>
            <person name="Arias T."/>
            <person name="Riano-Pachon D.M."/>
            <person name="Di Stilio V.S."/>
        </authorList>
    </citation>
    <scope>NUCLEOTIDE SEQUENCE [LARGE SCALE GENOMIC DNA]</scope>
    <source>
        <strain evidence="3">cv. WT478/WT964</strain>
        <tissue evidence="2">Leaves</tissue>
    </source>
</reference>
<proteinExistence type="predicted"/>
<evidence type="ECO:0000259" key="1">
    <source>
        <dbReference type="Pfam" id="PF19259"/>
    </source>
</evidence>
<protein>
    <recommendedName>
        <fullName evidence="1">Ty3 transposon capsid-like protein domain-containing protein</fullName>
    </recommendedName>
</protein>
<accession>A0A7J6VTT1</accession>
<dbReference type="InterPro" id="IPR045358">
    <property type="entry name" value="Ty3_capsid"/>
</dbReference>
<sequence length="329" mass="36468">MAENTRLKVLEAGQKTNEGKIAEVVDKQVIMQKDLDEIKGSLKDLKDLLLNLKNNEAPANPSTSSNNDATSTIPVGVHQSNESILGPPPSETRPVLTGSVVATQGNGFKNNGSESFVALGKYKTAKLEFPGFNGDDVRSWIRKAERYFRYNPIDSTQMVLFASLHFHGRADKWYQSGFAELDTLDWDQFTEAVRARFSEEAHENVVGEFNKLQQTTSVADYQDKFEDLKALMLMKNPKLPEGYFIDSFLSGLKGEIKHHVQMFEPESLKRAISLARLEEEAVATFNKNSIAGTKSYNSKLSPTTNSYFANPNPYKSLNSGGSLSGNAVL</sequence>
<dbReference type="Pfam" id="PF19259">
    <property type="entry name" value="Ty3_capsid"/>
    <property type="match status" value="1"/>
</dbReference>
<dbReference type="AlphaFoldDB" id="A0A7J6VTT1"/>
<dbReference type="Proteomes" id="UP000554482">
    <property type="component" value="Unassembled WGS sequence"/>
</dbReference>
<organism evidence="2 3">
    <name type="scientific">Thalictrum thalictroides</name>
    <name type="common">Rue-anemone</name>
    <name type="synonym">Anemone thalictroides</name>
    <dbReference type="NCBI Taxonomy" id="46969"/>
    <lineage>
        <taxon>Eukaryota</taxon>
        <taxon>Viridiplantae</taxon>
        <taxon>Streptophyta</taxon>
        <taxon>Embryophyta</taxon>
        <taxon>Tracheophyta</taxon>
        <taxon>Spermatophyta</taxon>
        <taxon>Magnoliopsida</taxon>
        <taxon>Ranunculales</taxon>
        <taxon>Ranunculaceae</taxon>
        <taxon>Thalictroideae</taxon>
        <taxon>Thalictrum</taxon>
    </lineage>
</organism>